<dbReference type="Proteomes" id="UP000238358">
    <property type="component" value="Chromosome"/>
</dbReference>
<organism evidence="2 3">
    <name type="scientific">Megasphaera elsdenii</name>
    <dbReference type="NCBI Taxonomy" id="907"/>
    <lineage>
        <taxon>Bacteria</taxon>
        <taxon>Bacillati</taxon>
        <taxon>Bacillota</taxon>
        <taxon>Negativicutes</taxon>
        <taxon>Veillonellales</taxon>
        <taxon>Veillonellaceae</taxon>
        <taxon>Megasphaera</taxon>
    </lineage>
</organism>
<feature type="domain" description="Helix-turn-helix" evidence="1">
    <location>
        <begin position="1"/>
        <end position="64"/>
    </location>
</feature>
<accession>A0A2S0M7Y5</accession>
<name>A0A2S0M7Y5_MEGEL</name>
<dbReference type="EMBL" id="CP027569">
    <property type="protein sequence ID" value="AVO27585.1"/>
    <property type="molecule type" value="Genomic_DNA"/>
</dbReference>
<reference evidence="2 3" key="1">
    <citation type="journal article" date="2018" name="Genome Announc.">
        <title>Complete genomes of two Megasphaera elsdenii strains, NCIMB 702410 and ATCC 25940.</title>
        <authorList>
            <person name="Hatmaker E.A."/>
            <person name="O'Dell K."/>
            <person name="Riley L.A."/>
            <person name="Klingeman D.M."/>
            <person name="Guss A.M."/>
        </authorList>
    </citation>
    <scope>NUCLEOTIDE SEQUENCE [LARGE SCALE GENOMIC DNA]</scope>
    <source>
        <strain evidence="2 3">NCIMB702410</strain>
    </source>
</reference>
<dbReference type="RefSeq" id="WP_027895093.1">
    <property type="nucleotide sequence ID" value="NZ_CP027569.1"/>
</dbReference>
<gene>
    <name evidence="2" type="ORF">C6Y28_08195</name>
</gene>
<evidence type="ECO:0000313" key="3">
    <source>
        <dbReference type="Proteomes" id="UP000238358"/>
    </source>
</evidence>
<evidence type="ECO:0000313" key="2">
    <source>
        <dbReference type="EMBL" id="AVO27585.1"/>
    </source>
</evidence>
<dbReference type="OrthoDB" id="1710385at2"/>
<sequence length="65" mass="7467">MNFEDVMTTTEAAKRWGLSPTTVKLYCLGTKTQPSKFKKGEFRKSENVWLVTKAGMERLFGPEHK</sequence>
<proteinExistence type="predicted"/>
<dbReference type="InterPro" id="IPR045403">
    <property type="entry name" value="HTH_59_Firmicutes_type"/>
</dbReference>
<evidence type="ECO:0000259" key="1">
    <source>
        <dbReference type="Pfam" id="PF20038"/>
    </source>
</evidence>
<dbReference type="Pfam" id="PF20038">
    <property type="entry name" value="HTH_59"/>
    <property type="match status" value="1"/>
</dbReference>
<dbReference type="AlphaFoldDB" id="A0A2S0M7Y5"/>
<protein>
    <recommendedName>
        <fullName evidence="1">Helix-turn-helix domain-containing protein</fullName>
    </recommendedName>
</protein>